<dbReference type="PANTHER" id="PTHR46577">
    <property type="entry name" value="HTH-TYPE TRANSCRIPTIONAL REGULATORY PROTEIN GABR"/>
    <property type="match status" value="1"/>
</dbReference>
<feature type="compositionally biased region" description="Low complexity" evidence="6">
    <location>
        <begin position="70"/>
        <end position="85"/>
    </location>
</feature>
<evidence type="ECO:0000313" key="9">
    <source>
        <dbReference type="Proteomes" id="UP000029914"/>
    </source>
</evidence>
<dbReference type="CDD" id="cd07377">
    <property type="entry name" value="WHTH_GntR"/>
    <property type="match status" value="1"/>
</dbReference>
<dbReference type="InterPro" id="IPR015421">
    <property type="entry name" value="PyrdxlP-dep_Trfase_major"/>
</dbReference>
<evidence type="ECO:0000259" key="7">
    <source>
        <dbReference type="PROSITE" id="PS50949"/>
    </source>
</evidence>
<dbReference type="GO" id="GO:0003677">
    <property type="term" value="F:DNA binding"/>
    <property type="evidence" value="ECO:0007669"/>
    <property type="project" value="UniProtKB-KW"/>
</dbReference>
<dbReference type="OrthoDB" id="199743at2"/>
<reference evidence="8 9" key="1">
    <citation type="submission" date="2013-09" db="EMBL/GenBank/DDBJ databases">
        <title>Complete genome sequence of Corynebacterium doosanense CAU 212(T) (=DSM 45436(T)), isolated from activated sludge.</title>
        <authorList>
            <person name="Schaffert L."/>
            <person name="Albersmeier A."/>
            <person name="Kalinowski J."/>
            <person name="Ruckert C."/>
        </authorList>
    </citation>
    <scope>NUCLEOTIDE SEQUENCE [LARGE SCALE GENOMIC DNA]</scope>
    <source>
        <strain evidence="8 9">CAU 212</strain>
    </source>
</reference>
<dbReference type="Pfam" id="PF00155">
    <property type="entry name" value="Aminotran_1_2"/>
    <property type="match status" value="1"/>
</dbReference>
<dbReference type="RefSeq" id="WP_018020631.1">
    <property type="nucleotide sequence ID" value="NZ_AQUX01000001.1"/>
</dbReference>
<evidence type="ECO:0000256" key="1">
    <source>
        <dbReference type="ARBA" id="ARBA00005384"/>
    </source>
</evidence>
<dbReference type="SUPFAM" id="SSF46785">
    <property type="entry name" value="Winged helix' DNA-binding domain"/>
    <property type="match status" value="1"/>
</dbReference>
<dbReference type="Proteomes" id="UP000029914">
    <property type="component" value="Chromosome"/>
</dbReference>
<dbReference type="CDD" id="cd00609">
    <property type="entry name" value="AAT_like"/>
    <property type="match status" value="1"/>
</dbReference>
<dbReference type="Gene3D" id="3.40.640.10">
    <property type="entry name" value="Type I PLP-dependent aspartate aminotransferase-like (Major domain)"/>
    <property type="match status" value="1"/>
</dbReference>
<dbReference type="InterPro" id="IPR036390">
    <property type="entry name" value="WH_DNA-bd_sf"/>
</dbReference>
<evidence type="ECO:0000256" key="5">
    <source>
        <dbReference type="ARBA" id="ARBA00023163"/>
    </source>
</evidence>
<dbReference type="InterPro" id="IPR000524">
    <property type="entry name" value="Tscrpt_reg_HTH_GntR"/>
</dbReference>
<keyword evidence="3" id="KW-0805">Transcription regulation</keyword>
<dbReference type="Gene3D" id="1.10.10.10">
    <property type="entry name" value="Winged helix-like DNA-binding domain superfamily/Winged helix DNA-binding domain"/>
    <property type="match status" value="1"/>
</dbReference>
<proteinExistence type="inferred from homology"/>
<dbReference type="STRING" id="558173.CDOO_10630"/>
<keyword evidence="2" id="KW-0663">Pyridoxal phosphate</keyword>
<organism evidence="8 9">
    <name type="scientific">Corynebacterium doosanense CAU 212 = DSM 45436</name>
    <dbReference type="NCBI Taxonomy" id="558173"/>
    <lineage>
        <taxon>Bacteria</taxon>
        <taxon>Bacillati</taxon>
        <taxon>Actinomycetota</taxon>
        <taxon>Actinomycetes</taxon>
        <taxon>Mycobacteriales</taxon>
        <taxon>Corynebacteriaceae</taxon>
        <taxon>Corynebacterium</taxon>
    </lineage>
</organism>
<dbReference type="AlphaFoldDB" id="A0A097IHS5"/>
<dbReference type="InterPro" id="IPR036388">
    <property type="entry name" value="WH-like_DNA-bd_sf"/>
</dbReference>
<sequence length="425" mass="45521">MSIPSTIAAELRQRVTSGVLQPGDLLESSRLAAAQRGVSRGSVVSAYEQLVGEGYLVADNGGTRVNPQLPGATTTPVVATPASTGSDAPALLRPGVPDSLGLTSTTWRSAWRRAAAEPRAYPAPGNLRLRQQIAEHLRTTRSVVVDPSAVFITSGARDGLRQLLVAVPGRIAVEDPGYPMLHRVPRAMGREVVDTRVDAQGIRIDDLAAATPSVVLVMPNHQYPTGRQMSAARRFELLEWARSTGAIVVEDDYDSELRRAHPALVALDPGGQVAMLGSFAKTLSPAIGLGYVIVPERIRDQVAELATPVSGIVQDAMSNFLADDGVRRHTARMRRDYDRRRRIFAEVFPEGMAMDGGLHAVIEVADEASAVARARAAGFGVDGLGSYWSSTTRSGVVVGLGTHTDERLRELLLRLRALIGQQGPR</sequence>
<evidence type="ECO:0000256" key="2">
    <source>
        <dbReference type="ARBA" id="ARBA00022898"/>
    </source>
</evidence>
<dbReference type="KEGG" id="cdo:CDOO_10630"/>
<dbReference type="SMART" id="SM00345">
    <property type="entry name" value="HTH_GNTR"/>
    <property type="match status" value="1"/>
</dbReference>
<dbReference type="PANTHER" id="PTHR46577:SF1">
    <property type="entry name" value="HTH-TYPE TRANSCRIPTIONAL REGULATORY PROTEIN GABR"/>
    <property type="match status" value="1"/>
</dbReference>
<accession>A0A097IHS5</accession>
<dbReference type="InterPro" id="IPR015424">
    <property type="entry name" value="PyrdxlP-dep_Trfase"/>
</dbReference>
<keyword evidence="5" id="KW-0804">Transcription</keyword>
<dbReference type="HOGENOM" id="CLU_017584_0_1_11"/>
<dbReference type="InterPro" id="IPR004839">
    <property type="entry name" value="Aminotransferase_I/II_large"/>
</dbReference>
<dbReference type="PROSITE" id="PS50949">
    <property type="entry name" value="HTH_GNTR"/>
    <property type="match status" value="1"/>
</dbReference>
<dbReference type="InterPro" id="IPR051446">
    <property type="entry name" value="HTH_trans_reg/aminotransferase"/>
</dbReference>
<dbReference type="EMBL" id="CP006764">
    <property type="protein sequence ID" value="AIT61674.1"/>
    <property type="molecule type" value="Genomic_DNA"/>
</dbReference>
<dbReference type="SUPFAM" id="SSF53383">
    <property type="entry name" value="PLP-dependent transferases"/>
    <property type="match status" value="1"/>
</dbReference>
<keyword evidence="9" id="KW-1185">Reference proteome</keyword>
<dbReference type="GO" id="GO:0003700">
    <property type="term" value="F:DNA-binding transcription factor activity"/>
    <property type="evidence" value="ECO:0007669"/>
    <property type="project" value="InterPro"/>
</dbReference>
<dbReference type="GO" id="GO:0030170">
    <property type="term" value="F:pyridoxal phosphate binding"/>
    <property type="evidence" value="ECO:0007669"/>
    <property type="project" value="InterPro"/>
</dbReference>
<evidence type="ECO:0000256" key="6">
    <source>
        <dbReference type="SAM" id="MobiDB-lite"/>
    </source>
</evidence>
<comment type="similarity">
    <text evidence="1">In the C-terminal section; belongs to the class-I pyridoxal-phosphate-dependent aminotransferase family.</text>
</comment>
<feature type="domain" description="HTH gntR-type" evidence="7">
    <location>
        <begin position="1"/>
        <end position="68"/>
    </location>
</feature>
<evidence type="ECO:0000256" key="4">
    <source>
        <dbReference type="ARBA" id="ARBA00023125"/>
    </source>
</evidence>
<evidence type="ECO:0000313" key="8">
    <source>
        <dbReference type="EMBL" id="AIT61674.1"/>
    </source>
</evidence>
<dbReference type="Pfam" id="PF00392">
    <property type="entry name" value="GntR"/>
    <property type="match status" value="1"/>
</dbReference>
<name>A0A097IHS5_9CORY</name>
<dbReference type="eggNOG" id="COG1167">
    <property type="taxonomic scope" value="Bacteria"/>
</dbReference>
<protein>
    <submittedName>
        <fullName evidence="8">GntR family transcriptional regulator</fullName>
    </submittedName>
</protein>
<feature type="region of interest" description="Disordered" evidence="6">
    <location>
        <begin position="66"/>
        <end position="91"/>
    </location>
</feature>
<keyword evidence="4" id="KW-0238">DNA-binding</keyword>
<gene>
    <name evidence="8" type="ORF">CDOO_10630</name>
</gene>
<evidence type="ECO:0000256" key="3">
    <source>
        <dbReference type="ARBA" id="ARBA00023015"/>
    </source>
</evidence>